<sequence length="168" mass="18120">MTDVPINPQKNVNGYPSSITDDGDVAPSLVGIPASLWEQCSLIQDEFYDENPQDPFVQNRPNLSTLLQQTLQIAQQTMKIVSPTDPHYGGLTLGLAPGSADLANIPADGTAYWVANINGTYVMAQVPVACSPTLDQPTYYQFLAYASQFVAQQQNSNPPSNNNSNSNA</sequence>
<proteinExistence type="predicted"/>
<gene>
    <name evidence="1" type="ORF">SAMN05421799_10620</name>
</gene>
<name>A0A1N7MQ37_9BACL</name>
<reference evidence="2" key="1">
    <citation type="submission" date="2017-01" db="EMBL/GenBank/DDBJ databases">
        <authorList>
            <person name="Varghese N."/>
            <person name="Submissions S."/>
        </authorList>
    </citation>
    <scope>NUCLEOTIDE SEQUENCE [LARGE SCALE GENOMIC DNA]</scope>
    <source>
        <strain evidence="2">DSM 16176</strain>
    </source>
</reference>
<dbReference type="RefSeq" id="WP_076346875.1">
    <property type="nucleotide sequence ID" value="NZ_FTOO01000006.1"/>
</dbReference>
<evidence type="ECO:0000313" key="2">
    <source>
        <dbReference type="Proteomes" id="UP000186156"/>
    </source>
</evidence>
<dbReference type="AlphaFoldDB" id="A0A1N7MQ37"/>
<dbReference type="EMBL" id="FTOO01000006">
    <property type="protein sequence ID" value="SIS88172.1"/>
    <property type="molecule type" value="Genomic_DNA"/>
</dbReference>
<accession>A0A1N7MQ37</accession>
<protein>
    <submittedName>
        <fullName evidence="1">Uncharacterized protein</fullName>
    </submittedName>
</protein>
<dbReference type="Proteomes" id="UP000186156">
    <property type="component" value="Unassembled WGS sequence"/>
</dbReference>
<organism evidence="1 2">
    <name type="scientific">Alicyclobacillus vulcanalis</name>
    <dbReference type="NCBI Taxonomy" id="252246"/>
    <lineage>
        <taxon>Bacteria</taxon>
        <taxon>Bacillati</taxon>
        <taxon>Bacillota</taxon>
        <taxon>Bacilli</taxon>
        <taxon>Bacillales</taxon>
        <taxon>Alicyclobacillaceae</taxon>
        <taxon>Alicyclobacillus</taxon>
    </lineage>
</organism>
<evidence type="ECO:0000313" key="1">
    <source>
        <dbReference type="EMBL" id="SIS88172.1"/>
    </source>
</evidence>
<dbReference type="STRING" id="252246.SAMN05421799_10620"/>
<keyword evidence="2" id="KW-1185">Reference proteome</keyword>